<proteinExistence type="predicted"/>
<evidence type="ECO:0008006" key="2">
    <source>
        <dbReference type="Google" id="ProtNLM"/>
    </source>
</evidence>
<organism evidence="1">
    <name type="scientific">uncultured Sporomusa sp</name>
    <dbReference type="NCBI Taxonomy" id="307249"/>
    <lineage>
        <taxon>Bacteria</taxon>
        <taxon>Bacillati</taxon>
        <taxon>Bacillota</taxon>
        <taxon>Negativicutes</taxon>
        <taxon>Selenomonadales</taxon>
        <taxon>Sporomusaceae</taxon>
        <taxon>Sporomusa</taxon>
        <taxon>environmental samples</taxon>
    </lineage>
</organism>
<dbReference type="Pfam" id="PF20074">
    <property type="entry name" value="DUF6470"/>
    <property type="match status" value="1"/>
</dbReference>
<sequence length="187" mass="20742">MLTLNISTQPAKTSITTTRADLGLTTTRPQLRIDTEPATVEISQPKGELEIDWEAFRASYGKKTNIRLARDNADLGRQTAFDTIARIAQEGDRLMNAEVSGEDPIPAMAAEANTQLPPEVTWARLEPPVIRYTAHQPIFKPTPGRLTIDVIPGKVNMDFRPAVVDIRMVQYPSIKMWVTDNSVDISA</sequence>
<accession>A0A212M1M0</accession>
<dbReference type="EMBL" id="FMJE01000007">
    <property type="protein sequence ID" value="SCM83656.1"/>
    <property type="molecule type" value="Genomic_DNA"/>
</dbReference>
<dbReference type="RefSeq" id="WP_288186025.1">
    <property type="nucleotide sequence ID" value="NZ_LT608335.1"/>
</dbReference>
<dbReference type="InterPro" id="IPR045527">
    <property type="entry name" value="DUF6470"/>
</dbReference>
<gene>
    <name evidence="1" type="ORF">KL86SPO_70514</name>
</gene>
<name>A0A212M1M0_9FIRM</name>
<dbReference type="AlphaFoldDB" id="A0A212M1M0"/>
<protein>
    <recommendedName>
        <fullName evidence="2">YviE</fullName>
    </recommendedName>
</protein>
<reference evidence="1" key="1">
    <citation type="submission" date="2016-08" db="EMBL/GenBank/DDBJ databases">
        <authorList>
            <person name="Seilhamer J.J."/>
        </authorList>
    </citation>
    <scope>NUCLEOTIDE SEQUENCE</scope>
    <source>
        <strain evidence="1">86</strain>
    </source>
</reference>
<evidence type="ECO:0000313" key="1">
    <source>
        <dbReference type="EMBL" id="SCM83656.1"/>
    </source>
</evidence>